<keyword evidence="4 6" id="KW-0472">Membrane</keyword>
<dbReference type="EMBL" id="CP002299">
    <property type="protein sequence ID" value="ADP82257.1"/>
    <property type="molecule type" value="Genomic_DNA"/>
</dbReference>
<dbReference type="AlphaFoldDB" id="E3JBU7"/>
<evidence type="ECO:0000256" key="3">
    <source>
        <dbReference type="ARBA" id="ARBA00022989"/>
    </source>
</evidence>
<dbReference type="InterPro" id="IPR047817">
    <property type="entry name" value="ABC2_TM_bact-type"/>
</dbReference>
<feature type="transmembrane region" description="Helical" evidence="6">
    <location>
        <begin position="139"/>
        <end position="162"/>
    </location>
</feature>
<evidence type="ECO:0000259" key="7">
    <source>
        <dbReference type="PROSITE" id="PS51012"/>
    </source>
</evidence>
<accession>E3JBU7</accession>
<keyword evidence="2 6" id="KW-0812">Transmembrane</keyword>
<reference evidence="8 9" key="1">
    <citation type="submission" date="2010-10" db="EMBL/GenBank/DDBJ databases">
        <title>Complete sequence of Frankia sp. EuI1c.</title>
        <authorList>
            <consortium name="US DOE Joint Genome Institute"/>
            <person name="Lucas S."/>
            <person name="Copeland A."/>
            <person name="Lapidus A."/>
            <person name="Cheng J.-F."/>
            <person name="Bruce D."/>
            <person name="Goodwin L."/>
            <person name="Pitluck S."/>
            <person name="Chertkov O."/>
            <person name="Detter J.C."/>
            <person name="Han C."/>
            <person name="Tapia R."/>
            <person name="Land M."/>
            <person name="Hauser L."/>
            <person name="Jeffries C."/>
            <person name="Kyrpides N."/>
            <person name="Ivanova N."/>
            <person name="Mikhailova N."/>
            <person name="Beauchemin N."/>
            <person name="Sen A."/>
            <person name="Sur S.A."/>
            <person name="Gtari M."/>
            <person name="Wall L."/>
            <person name="Tisa L."/>
            <person name="Woyke T."/>
        </authorList>
    </citation>
    <scope>NUCLEOTIDE SEQUENCE [LARGE SCALE GENOMIC DNA]</scope>
    <source>
        <strain evidence="9">DSM 45817 / CECT 9037 / EuI1c</strain>
    </source>
</reference>
<dbReference type="Pfam" id="PF01061">
    <property type="entry name" value="ABC2_membrane"/>
    <property type="match status" value="1"/>
</dbReference>
<keyword evidence="9" id="KW-1185">Reference proteome</keyword>
<feature type="transmembrane region" description="Helical" evidence="6">
    <location>
        <begin position="62"/>
        <end position="85"/>
    </location>
</feature>
<feature type="transmembrane region" description="Helical" evidence="6">
    <location>
        <begin position="114"/>
        <end position="133"/>
    </location>
</feature>
<dbReference type="PANTHER" id="PTHR43229:SF2">
    <property type="entry name" value="NODULATION PROTEIN J"/>
    <property type="match status" value="1"/>
</dbReference>
<evidence type="ECO:0000313" key="9">
    <source>
        <dbReference type="Proteomes" id="UP000002484"/>
    </source>
</evidence>
<dbReference type="HOGENOM" id="CLU_039483_2_3_11"/>
<dbReference type="GO" id="GO:0140359">
    <property type="term" value="F:ABC-type transporter activity"/>
    <property type="evidence" value="ECO:0007669"/>
    <property type="project" value="InterPro"/>
</dbReference>
<keyword evidence="5" id="KW-0046">Antibiotic resistance</keyword>
<evidence type="ECO:0000256" key="5">
    <source>
        <dbReference type="ARBA" id="ARBA00023251"/>
    </source>
</evidence>
<feature type="transmembrane region" description="Helical" evidence="6">
    <location>
        <begin position="21"/>
        <end position="42"/>
    </location>
</feature>
<protein>
    <recommendedName>
        <fullName evidence="6">Transport permease protein</fullName>
    </recommendedName>
</protein>
<keyword evidence="3 6" id="KW-1133">Transmembrane helix</keyword>
<dbReference type="InterPro" id="IPR013525">
    <property type="entry name" value="ABC2_TM"/>
</dbReference>
<dbReference type="GO" id="GO:0046677">
    <property type="term" value="P:response to antibiotic"/>
    <property type="evidence" value="ECO:0007669"/>
    <property type="project" value="UniProtKB-KW"/>
</dbReference>
<evidence type="ECO:0000256" key="2">
    <source>
        <dbReference type="ARBA" id="ARBA00022692"/>
    </source>
</evidence>
<dbReference type="STRING" id="298654.FraEuI1c_4258"/>
<dbReference type="GO" id="GO:0043190">
    <property type="term" value="C:ATP-binding cassette (ABC) transporter complex"/>
    <property type="evidence" value="ECO:0007669"/>
    <property type="project" value="InterPro"/>
</dbReference>
<feature type="transmembrane region" description="Helical" evidence="6">
    <location>
        <begin position="174"/>
        <end position="199"/>
    </location>
</feature>
<dbReference type="KEGG" id="fri:FraEuI1c_4258"/>
<comment type="subcellular location">
    <subcellularLocation>
        <location evidence="6">Cell membrane</location>
        <topology evidence="6">Multi-pass membrane protein</topology>
    </subcellularLocation>
    <subcellularLocation>
        <location evidence="1">Membrane</location>
        <topology evidence="1">Multi-pass membrane protein</topology>
    </subcellularLocation>
</comment>
<evidence type="ECO:0000256" key="6">
    <source>
        <dbReference type="RuleBase" id="RU361157"/>
    </source>
</evidence>
<name>E3JBU7_PSEI1</name>
<dbReference type="PIRSF" id="PIRSF006648">
    <property type="entry name" value="DrrB"/>
    <property type="match status" value="1"/>
</dbReference>
<evidence type="ECO:0000256" key="4">
    <source>
        <dbReference type="ARBA" id="ARBA00023136"/>
    </source>
</evidence>
<comment type="similarity">
    <text evidence="6">Belongs to the ABC-2 integral membrane protein family.</text>
</comment>
<keyword evidence="6" id="KW-1003">Cell membrane</keyword>
<evidence type="ECO:0000313" key="8">
    <source>
        <dbReference type="EMBL" id="ADP82257.1"/>
    </source>
</evidence>
<sequence length="253" mass="26932">MSFARTTLLIFERYLKISLRNPAWLVIGLMQPVLYLALFGPLLSPLGRAGVSGFPSGNSYQFFVPGLLVQLGMFGSAFVGFGIIIDLRSGVLERLKVTAASPLSLLLGRVLRDVLVLLVQAVLLVLVGLAFGLRAPVAGVLISFAIVGVLAVSLSSLSYGVGLKLKNEDALGPALNLVAVPAMLLSGILLPLSLAPGWLNWVSRVMPFRYIIDSMREAFRGNYATTLMLEGAAVSVGLAVVCLVFASRAFQRA</sequence>
<feature type="domain" description="ABC transmembrane type-2" evidence="7">
    <location>
        <begin position="23"/>
        <end position="253"/>
    </location>
</feature>
<dbReference type="InterPro" id="IPR000412">
    <property type="entry name" value="ABC_2_transport"/>
</dbReference>
<dbReference type="OrthoDB" id="9255971at2"/>
<evidence type="ECO:0000256" key="1">
    <source>
        <dbReference type="ARBA" id="ARBA00004141"/>
    </source>
</evidence>
<dbReference type="RefSeq" id="WP_013425375.1">
    <property type="nucleotide sequence ID" value="NC_014666.1"/>
</dbReference>
<organism evidence="8 9">
    <name type="scientific">Pseudofrankia inefficax (strain DSM 45817 / CECT 9037 / DDB 130130 / EuI1c)</name>
    <name type="common">Frankia inefficax</name>
    <dbReference type="NCBI Taxonomy" id="298654"/>
    <lineage>
        <taxon>Bacteria</taxon>
        <taxon>Bacillati</taxon>
        <taxon>Actinomycetota</taxon>
        <taxon>Actinomycetes</taxon>
        <taxon>Frankiales</taxon>
        <taxon>Frankiaceae</taxon>
        <taxon>Pseudofrankia</taxon>
    </lineage>
</organism>
<feature type="transmembrane region" description="Helical" evidence="6">
    <location>
        <begin position="223"/>
        <end position="246"/>
    </location>
</feature>
<dbReference type="PROSITE" id="PS51012">
    <property type="entry name" value="ABC_TM2"/>
    <property type="match status" value="1"/>
</dbReference>
<dbReference type="InParanoid" id="E3JBU7"/>
<gene>
    <name evidence="8" type="ordered locus">FraEuI1c_4258</name>
</gene>
<proteinExistence type="inferred from homology"/>
<dbReference type="eggNOG" id="COG0842">
    <property type="taxonomic scope" value="Bacteria"/>
</dbReference>
<dbReference type="InterPro" id="IPR051784">
    <property type="entry name" value="Nod_factor_ABC_transporter"/>
</dbReference>
<keyword evidence="6" id="KW-0813">Transport</keyword>
<dbReference type="PANTHER" id="PTHR43229">
    <property type="entry name" value="NODULATION PROTEIN J"/>
    <property type="match status" value="1"/>
</dbReference>
<dbReference type="Proteomes" id="UP000002484">
    <property type="component" value="Chromosome"/>
</dbReference>